<dbReference type="HOGENOM" id="CLU_3356324_0_0_11"/>
<sequence length="36" mass="4038">MANHMRTELIIDAFTMATSRTALISDAIFLPTAERK</sequence>
<evidence type="ECO:0000313" key="1">
    <source>
        <dbReference type="EMBL" id="CAJ61179.1"/>
    </source>
</evidence>
<organism evidence="1 2">
    <name type="scientific">Frankia alni (strain DSM 45986 / CECT 9034 / ACN14a)</name>
    <dbReference type="NCBI Taxonomy" id="326424"/>
    <lineage>
        <taxon>Bacteria</taxon>
        <taxon>Bacillati</taxon>
        <taxon>Actinomycetota</taxon>
        <taxon>Actinomycetes</taxon>
        <taxon>Frankiales</taxon>
        <taxon>Frankiaceae</taxon>
        <taxon>Frankia</taxon>
    </lineage>
</organism>
<evidence type="ECO:0000313" key="2">
    <source>
        <dbReference type="Proteomes" id="UP000000657"/>
    </source>
</evidence>
<gene>
    <name evidence="1" type="ordered locus">FRAAL2532</name>
</gene>
<protein>
    <submittedName>
        <fullName evidence="1">Uncharacterized protein</fullName>
    </submittedName>
</protein>
<dbReference type="EMBL" id="CT573213">
    <property type="protein sequence ID" value="CAJ61179.1"/>
    <property type="molecule type" value="Genomic_DNA"/>
</dbReference>
<reference evidence="1 2" key="1">
    <citation type="journal article" date="2007" name="Genome Res.">
        <title>Genome characteristics of facultatively symbiotic Frankia sp. strains reflect host range and host plant biogeography.</title>
        <authorList>
            <person name="Normand P."/>
            <person name="Lapierre P."/>
            <person name="Tisa L.S."/>
            <person name="Gogarten J.P."/>
            <person name="Alloisio N."/>
            <person name="Bagnarol E."/>
            <person name="Bassi C.A."/>
            <person name="Berry A.M."/>
            <person name="Bickhart D.M."/>
            <person name="Choisne N."/>
            <person name="Couloux A."/>
            <person name="Cournoyer B."/>
            <person name="Cruveiller S."/>
            <person name="Daubin V."/>
            <person name="Demange N."/>
            <person name="Francino M.P."/>
            <person name="Goltsman E."/>
            <person name="Huang Y."/>
            <person name="Kopp O.R."/>
            <person name="Labarre L."/>
            <person name="Lapidus A."/>
            <person name="Lavire C."/>
            <person name="Marechal J."/>
            <person name="Martinez M."/>
            <person name="Mastronunzio J.E."/>
            <person name="Mullin B.C."/>
            <person name="Niemann J."/>
            <person name="Pujic P."/>
            <person name="Rawnsley T."/>
            <person name="Rouy Z."/>
            <person name="Schenowitz C."/>
            <person name="Sellstedt A."/>
            <person name="Tavares F."/>
            <person name="Tomkins J.P."/>
            <person name="Vallenet D."/>
            <person name="Valverde C."/>
            <person name="Wall L.G."/>
            <person name="Wang Y."/>
            <person name="Medigue C."/>
            <person name="Benson D.R."/>
        </authorList>
    </citation>
    <scope>NUCLEOTIDE SEQUENCE [LARGE SCALE GENOMIC DNA]</scope>
    <source>
        <strain evidence="2">DSM 45986 / CECT 9034 / ACN14a</strain>
    </source>
</reference>
<proteinExistence type="predicted"/>
<name>Q0RMR8_FRAAA</name>
<keyword evidence="2" id="KW-1185">Reference proteome</keyword>
<accession>Q0RMR8</accession>
<dbReference type="AlphaFoldDB" id="Q0RMR8"/>
<dbReference type="Proteomes" id="UP000000657">
    <property type="component" value="Chromosome"/>
</dbReference>
<dbReference type="KEGG" id="fal:FRAAL2532"/>